<dbReference type="Gene3D" id="3.30.460.10">
    <property type="entry name" value="Beta Polymerase, domain 2"/>
    <property type="match status" value="1"/>
</dbReference>
<dbReference type="PANTHER" id="PTHR43852">
    <property type="entry name" value="NUCLEOTIDYLTRANSFERASE"/>
    <property type="match status" value="1"/>
</dbReference>
<dbReference type="GeneID" id="5710420"/>
<dbReference type="InterPro" id="IPR043519">
    <property type="entry name" value="NT_sf"/>
</dbReference>
<dbReference type="CDD" id="cd05403">
    <property type="entry name" value="NT_KNTase_like"/>
    <property type="match status" value="1"/>
</dbReference>
<dbReference type="Pfam" id="PF18765">
    <property type="entry name" value="Polbeta"/>
    <property type="match status" value="1"/>
</dbReference>
<keyword evidence="3" id="KW-1185">Reference proteome</keyword>
<dbReference type="InterPro" id="IPR052930">
    <property type="entry name" value="TA_antitoxin_MntA"/>
</dbReference>
<dbReference type="KEGG" id="cma:Cmaq_1600"/>
<dbReference type="InterPro" id="IPR041633">
    <property type="entry name" value="Polbeta"/>
</dbReference>
<dbReference type="SUPFAM" id="SSF81301">
    <property type="entry name" value="Nucleotidyltransferase"/>
    <property type="match status" value="1"/>
</dbReference>
<sequence>MLGEFPWRNYGVVFAVLYGSRAWGGVVKGDWDIAVYLEDAERDVDLQYALARFLGVRDEDVDLLVLNDYESIPCTLVTSALGKGKLLYTRDIDEYLDIMLRILKPCIDFIIDSEKLDLLGTQFNAVVSKWGQ</sequence>
<protein>
    <recommendedName>
        <fullName evidence="1">Polymerase beta nucleotidyltransferase domain-containing protein</fullName>
    </recommendedName>
</protein>
<proteinExistence type="predicted"/>
<dbReference type="EMBL" id="CP000852">
    <property type="protein sequence ID" value="ABW02423.1"/>
    <property type="molecule type" value="Genomic_DNA"/>
</dbReference>
<accession>A8M9V2</accession>
<evidence type="ECO:0000259" key="1">
    <source>
        <dbReference type="Pfam" id="PF18765"/>
    </source>
</evidence>
<dbReference type="Proteomes" id="UP000001137">
    <property type="component" value="Chromosome"/>
</dbReference>
<feature type="domain" description="Polymerase beta nucleotidyltransferase" evidence="1">
    <location>
        <begin position="11"/>
        <end position="92"/>
    </location>
</feature>
<dbReference type="STRING" id="397948.Cmaq_1600"/>
<evidence type="ECO:0000313" key="2">
    <source>
        <dbReference type="EMBL" id="ABW02423.1"/>
    </source>
</evidence>
<dbReference type="AlphaFoldDB" id="A8M9V2"/>
<dbReference type="eggNOG" id="arCOG02110">
    <property type="taxonomic scope" value="Archaea"/>
</dbReference>
<dbReference type="OrthoDB" id="23640at2157"/>
<reference evidence="2 3" key="1">
    <citation type="submission" date="2007-10" db="EMBL/GenBank/DDBJ databases">
        <title>Complete sequence of Caldivirga maquilingensis IC-167.</title>
        <authorList>
            <consortium name="US DOE Joint Genome Institute"/>
            <person name="Copeland A."/>
            <person name="Lucas S."/>
            <person name="Lapidus A."/>
            <person name="Barry K."/>
            <person name="Glavina del Rio T."/>
            <person name="Dalin E."/>
            <person name="Tice H."/>
            <person name="Pitluck S."/>
            <person name="Saunders E."/>
            <person name="Brettin T."/>
            <person name="Bruce D."/>
            <person name="Detter J.C."/>
            <person name="Han C."/>
            <person name="Schmutz J."/>
            <person name="Larimer F."/>
            <person name="Land M."/>
            <person name="Hauser L."/>
            <person name="Kyrpides N."/>
            <person name="Ivanova N."/>
            <person name="Biddle J.F."/>
            <person name="Zhang Z."/>
            <person name="Fitz-Gibbon S.T."/>
            <person name="Lowe T.M."/>
            <person name="Saltikov C."/>
            <person name="House C.H."/>
            <person name="Richardson P."/>
        </authorList>
    </citation>
    <scope>NUCLEOTIDE SEQUENCE [LARGE SCALE GENOMIC DNA]</scope>
    <source>
        <strain evidence="3">ATCC 700844 / DSM 13496 / JCM 10307 / IC-167</strain>
    </source>
</reference>
<gene>
    <name evidence="2" type="ordered locus">Cmaq_1600</name>
</gene>
<organism evidence="2 3">
    <name type="scientific">Caldivirga maquilingensis (strain ATCC 700844 / DSM 13496 / JCM 10307 / IC-167)</name>
    <dbReference type="NCBI Taxonomy" id="397948"/>
    <lineage>
        <taxon>Archaea</taxon>
        <taxon>Thermoproteota</taxon>
        <taxon>Thermoprotei</taxon>
        <taxon>Thermoproteales</taxon>
        <taxon>Thermoproteaceae</taxon>
        <taxon>Caldivirga</taxon>
    </lineage>
</organism>
<dbReference type="HOGENOM" id="CLU_156338_0_0_2"/>
<evidence type="ECO:0000313" key="3">
    <source>
        <dbReference type="Proteomes" id="UP000001137"/>
    </source>
</evidence>
<name>A8M9V2_CALMQ</name>
<dbReference type="RefSeq" id="WP_012186642.1">
    <property type="nucleotide sequence ID" value="NC_009954.1"/>
</dbReference>
<dbReference type="PANTHER" id="PTHR43852:SF3">
    <property type="entry name" value="NUCLEOTIDYLTRANSFERASE"/>
    <property type="match status" value="1"/>
</dbReference>